<dbReference type="SUPFAM" id="SSF50370">
    <property type="entry name" value="Ricin B-like lectins"/>
    <property type="match status" value="1"/>
</dbReference>
<comment type="caution">
    <text evidence="1">The sequence shown here is derived from an EMBL/GenBank/DDBJ whole genome shotgun (WGS) entry which is preliminary data.</text>
</comment>
<sequence>MTLVHNNFPLGYFYILSKMNGFAVDVRGDPQTFGPKSKIVMMPKKTESPERDSQLWIHQNGKISIEAKPQQNKKAESFLTNKLTGLVLDIHAAETFIAIFTGESRLYLDHMKEEDHAADQRYGYEPDTGFIYSLNDPTMVVDIVRENPKPDARVMIYKRKHFEKAHNQLWDIELGDPPRVDDSEDESEDDGKRARLRAWFGNWKGWGKRKNELLDEKDLHQAHKKAYGARKAKVSHELLAAAAAFEAVKAWERKQKEDGKEVKHKVAKQLIATVAATELVKLIEERGHDDEEDLDKQEARTNLLKRMAVSAATNYFESKHGF</sequence>
<dbReference type="Pfam" id="PF12585">
    <property type="entry name" value="DUF3759"/>
    <property type="match status" value="1"/>
</dbReference>
<accession>A0A8H7ETQ3</accession>
<dbReference type="InterPro" id="IPR035992">
    <property type="entry name" value="Ricin_B-like_lectins"/>
</dbReference>
<dbReference type="InterPro" id="IPR022234">
    <property type="entry name" value="DUF3759"/>
</dbReference>
<reference evidence="1" key="1">
    <citation type="submission" date="2020-01" db="EMBL/GenBank/DDBJ databases">
        <title>Genome Sequencing of Three Apophysomyces-Like Fungal Strains Confirms a Novel Fungal Genus in the Mucoromycota with divergent Burkholderia-like Endosymbiotic Bacteria.</title>
        <authorList>
            <person name="Stajich J.E."/>
            <person name="Macias A.M."/>
            <person name="Carter-House D."/>
            <person name="Lovett B."/>
            <person name="Kasson L.R."/>
            <person name="Berry K."/>
            <person name="Grigoriev I."/>
            <person name="Chang Y."/>
            <person name="Spatafora J."/>
            <person name="Kasson M.T."/>
        </authorList>
    </citation>
    <scope>NUCLEOTIDE SEQUENCE</scope>
    <source>
        <strain evidence="1">NRRL A-21654</strain>
    </source>
</reference>
<evidence type="ECO:0000313" key="2">
    <source>
        <dbReference type="Proteomes" id="UP000605846"/>
    </source>
</evidence>
<dbReference type="OrthoDB" id="9895617at2759"/>
<dbReference type="PANTHER" id="PTHR37450">
    <property type="entry name" value="CIPC PROTEIN"/>
    <property type="match status" value="1"/>
</dbReference>
<name>A0A8H7ETQ3_9FUNG</name>
<organism evidence="1 2">
    <name type="scientific">Apophysomyces ossiformis</name>
    <dbReference type="NCBI Taxonomy" id="679940"/>
    <lineage>
        <taxon>Eukaryota</taxon>
        <taxon>Fungi</taxon>
        <taxon>Fungi incertae sedis</taxon>
        <taxon>Mucoromycota</taxon>
        <taxon>Mucoromycotina</taxon>
        <taxon>Mucoromycetes</taxon>
        <taxon>Mucorales</taxon>
        <taxon>Mucorineae</taxon>
        <taxon>Mucoraceae</taxon>
        <taxon>Apophysomyces</taxon>
    </lineage>
</organism>
<proteinExistence type="predicted"/>
<dbReference type="AlphaFoldDB" id="A0A8H7ETQ3"/>
<protein>
    <submittedName>
        <fullName evidence="1">Uncharacterized protein</fullName>
    </submittedName>
</protein>
<dbReference type="EMBL" id="JABAYA010000071">
    <property type="protein sequence ID" value="KAF7726816.1"/>
    <property type="molecule type" value="Genomic_DNA"/>
</dbReference>
<keyword evidence="2" id="KW-1185">Reference proteome</keyword>
<dbReference type="PANTHER" id="PTHR37450:SF1">
    <property type="entry name" value="CIPC PROTEIN"/>
    <property type="match status" value="1"/>
</dbReference>
<evidence type="ECO:0000313" key="1">
    <source>
        <dbReference type="EMBL" id="KAF7726816.1"/>
    </source>
</evidence>
<dbReference type="Gene3D" id="2.80.10.50">
    <property type="match status" value="1"/>
</dbReference>
<dbReference type="Proteomes" id="UP000605846">
    <property type="component" value="Unassembled WGS sequence"/>
</dbReference>
<gene>
    <name evidence="1" type="ORF">EC973_008417</name>
</gene>